<comment type="caution">
    <text evidence="2">The sequence shown here is derived from an EMBL/GenBank/DDBJ whole genome shotgun (WGS) entry which is preliminary data.</text>
</comment>
<evidence type="ECO:0000256" key="1">
    <source>
        <dbReference type="SAM" id="SignalP"/>
    </source>
</evidence>
<protein>
    <submittedName>
        <fullName evidence="2">Uncharacterized protein</fullName>
    </submittedName>
</protein>
<accession>A0A545TCJ5</accession>
<evidence type="ECO:0000313" key="3">
    <source>
        <dbReference type="Proteomes" id="UP000317839"/>
    </source>
</evidence>
<feature type="signal peptide" evidence="1">
    <location>
        <begin position="1"/>
        <end position="28"/>
    </location>
</feature>
<proteinExistence type="predicted"/>
<dbReference type="Proteomes" id="UP000317839">
    <property type="component" value="Unassembled WGS sequence"/>
</dbReference>
<name>A0A545TCJ5_9GAMM</name>
<evidence type="ECO:0000313" key="2">
    <source>
        <dbReference type="EMBL" id="TQV74943.1"/>
    </source>
</evidence>
<reference evidence="2 3" key="1">
    <citation type="submission" date="2019-06" db="EMBL/GenBank/DDBJ databases">
        <title>Draft genome of Aliikangiella marina GYP-15.</title>
        <authorList>
            <person name="Wang G."/>
        </authorList>
    </citation>
    <scope>NUCLEOTIDE SEQUENCE [LARGE SCALE GENOMIC DNA]</scope>
    <source>
        <strain evidence="2 3">GYP-15</strain>
    </source>
</reference>
<dbReference type="EMBL" id="VIKR01000002">
    <property type="protein sequence ID" value="TQV74943.1"/>
    <property type="molecule type" value="Genomic_DNA"/>
</dbReference>
<gene>
    <name evidence="2" type="ORF">FLL45_08265</name>
</gene>
<keyword evidence="1" id="KW-0732">Signal</keyword>
<keyword evidence="3" id="KW-1185">Reference proteome</keyword>
<sequence length="144" mass="16238">MQLSKSKFKSFVSSCVFALLINPPHTDAQPKDQAKTFYTCEPGFRFESGPRSARCVKPKKEIYRPTLPCTVYPGVSKHSQLKIDALRNSDLCLKDKNSQLSQTNTKTLLPKCPNGYELYIKRGKDSCRKTMPGEIKPPVIKKAK</sequence>
<organism evidence="2 3">
    <name type="scientific">Aliikangiella marina</name>
    <dbReference type="NCBI Taxonomy" id="1712262"/>
    <lineage>
        <taxon>Bacteria</taxon>
        <taxon>Pseudomonadati</taxon>
        <taxon>Pseudomonadota</taxon>
        <taxon>Gammaproteobacteria</taxon>
        <taxon>Oceanospirillales</taxon>
        <taxon>Pleioneaceae</taxon>
        <taxon>Aliikangiella</taxon>
    </lineage>
</organism>
<dbReference type="RefSeq" id="WP_142941561.1">
    <property type="nucleotide sequence ID" value="NZ_VIKR01000002.1"/>
</dbReference>
<feature type="chain" id="PRO_5021976791" evidence="1">
    <location>
        <begin position="29"/>
        <end position="144"/>
    </location>
</feature>
<dbReference type="AlphaFoldDB" id="A0A545TCJ5"/>